<dbReference type="Proteomes" id="UP001150001">
    <property type="component" value="Unassembled WGS sequence"/>
</dbReference>
<dbReference type="EMBL" id="CP053541">
    <property type="protein sequence ID" value="QJY36662.1"/>
    <property type="molecule type" value="Genomic_DNA"/>
</dbReference>
<dbReference type="InterPro" id="IPR005017">
    <property type="entry name" value="OMPP1/FadL/TodX"/>
</dbReference>
<accession>A0A178JG26</accession>
<feature type="chain" id="PRO_5044550749" evidence="8">
    <location>
        <begin position="20"/>
        <end position="403"/>
    </location>
</feature>
<keyword evidence="7" id="KW-0998">Cell outer membrane</keyword>
<keyword evidence="14" id="KW-1185">Reference proteome</keyword>
<dbReference type="SUPFAM" id="SSF56935">
    <property type="entry name" value="Porins"/>
    <property type="match status" value="1"/>
</dbReference>
<evidence type="ECO:0000313" key="11">
    <source>
        <dbReference type="EMBL" id="QJY36662.1"/>
    </source>
</evidence>
<comment type="subcellular location">
    <subcellularLocation>
        <location evidence="1">Cell outer membrane</location>
        <topology evidence="1">Multi-pass membrane protein</topology>
    </subcellularLocation>
</comment>
<keyword evidence="6" id="KW-0472">Membrane</keyword>
<reference evidence="10 12" key="1">
    <citation type="submission" date="2016-03" db="EMBL/GenBank/DDBJ databases">
        <title>Draft genome sequence of the Vibrio tubiashii subs. europaeus.</title>
        <authorList>
            <person name="Spinard E."/>
            <person name="Dubert J."/>
            <person name="Nelson D.R."/>
            <person name="Barja J.L."/>
        </authorList>
    </citation>
    <scope>NUCLEOTIDE SEQUENCE [LARGE SCALE GENOMIC DNA]</scope>
    <source>
        <strain evidence="12">PP-638</strain>
        <strain evidence="10">PP2-638</strain>
    </source>
</reference>
<keyword evidence="3" id="KW-1134">Transmembrane beta strand</keyword>
<dbReference type="GO" id="GO:0015483">
    <property type="term" value="F:long-chain fatty acid transporting porin activity"/>
    <property type="evidence" value="ECO:0007669"/>
    <property type="project" value="TreeGrafter"/>
</dbReference>
<dbReference type="Gene3D" id="2.40.160.60">
    <property type="entry name" value="Outer membrane protein transport protein (OMPP1/FadL/TodX)"/>
    <property type="match status" value="1"/>
</dbReference>
<reference evidence="11 13" key="2">
    <citation type="submission" date="2020-05" db="EMBL/GenBank/DDBJ databases">
        <title>First description outside Europe of the emergent pathogen for shellfish aquaculture Vibrio europaeus.</title>
        <authorList>
            <person name="Dubert J."/>
            <person name="Rojas R."/>
        </authorList>
    </citation>
    <scope>NUCLEOTIDE SEQUENCE [LARGE SCALE GENOMIC DNA]</scope>
    <source>
        <strain evidence="11 13">NPI-1</strain>
    </source>
</reference>
<evidence type="ECO:0000313" key="14">
    <source>
        <dbReference type="Proteomes" id="UP001150001"/>
    </source>
</evidence>
<dbReference type="Pfam" id="PF03349">
    <property type="entry name" value="Toluene_X"/>
    <property type="match status" value="1"/>
</dbReference>
<dbReference type="PANTHER" id="PTHR35093">
    <property type="entry name" value="OUTER MEMBRANE PROTEIN NMB0088-RELATED"/>
    <property type="match status" value="1"/>
</dbReference>
<proteinExistence type="inferred from homology"/>
<reference evidence="9" key="3">
    <citation type="submission" date="2022-11" db="EMBL/GenBank/DDBJ databases">
        <title>Role of the vibriolysin VemA secreted by the emergent pathogen Vibrio europaeus in the colonization of Manila clam mucus.</title>
        <authorList>
            <person name="Martinez C."/>
            <person name="Rodriguez S."/>
            <person name="Vences A."/>
            <person name="Barja J.L."/>
            <person name="Toranzo A.E."/>
            <person name="Dubert J."/>
        </authorList>
    </citation>
    <scope>NUCLEOTIDE SEQUENCE</scope>
    <source>
        <strain evidence="9">3454</strain>
    </source>
</reference>
<feature type="signal peptide" evidence="8">
    <location>
        <begin position="1"/>
        <end position="19"/>
    </location>
</feature>
<dbReference type="EMBL" id="LUAX01000001">
    <property type="protein sequence ID" value="OAN00836.1"/>
    <property type="molecule type" value="Genomic_DNA"/>
</dbReference>
<evidence type="ECO:0000256" key="2">
    <source>
        <dbReference type="ARBA" id="ARBA00008163"/>
    </source>
</evidence>
<dbReference type="RefSeq" id="WP_069666722.1">
    <property type="nucleotide sequence ID" value="NZ_CP053541.1"/>
</dbReference>
<evidence type="ECO:0000256" key="4">
    <source>
        <dbReference type="ARBA" id="ARBA00022692"/>
    </source>
</evidence>
<evidence type="ECO:0000313" key="12">
    <source>
        <dbReference type="Proteomes" id="UP000094761"/>
    </source>
</evidence>
<evidence type="ECO:0000256" key="3">
    <source>
        <dbReference type="ARBA" id="ARBA00022452"/>
    </source>
</evidence>
<evidence type="ECO:0000256" key="7">
    <source>
        <dbReference type="ARBA" id="ARBA00023237"/>
    </source>
</evidence>
<evidence type="ECO:0000256" key="1">
    <source>
        <dbReference type="ARBA" id="ARBA00004571"/>
    </source>
</evidence>
<dbReference type="AlphaFoldDB" id="A0A178JG26"/>
<evidence type="ECO:0000256" key="8">
    <source>
        <dbReference type="SAM" id="SignalP"/>
    </source>
</evidence>
<organism evidence="10 12">
    <name type="scientific">Vibrio europaeus</name>
    <dbReference type="NCBI Taxonomy" id="300876"/>
    <lineage>
        <taxon>Bacteria</taxon>
        <taxon>Pseudomonadati</taxon>
        <taxon>Pseudomonadota</taxon>
        <taxon>Gammaproteobacteria</taxon>
        <taxon>Vibrionales</taxon>
        <taxon>Vibrionaceae</taxon>
        <taxon>Vibrio</taxon>
        <taxon>Vibrio oreintalis group</taxon>
    </lineage>
</organism>
<keyword evidence="5 8" id="KW-0732">Signal</keyword>
<keyword evidence="4" id="KW-0812">Transmembrane</keyword>
<dbReference type="Proteomes" id="UP000501443">
    <property type="component" value="Chromosome 1"/>
</dbReference>
<dbReference type="PANTHER" id="PTHR35093:SF1">
    <property type="entry name" value="OUTER MEMBRANE LONG-CHAIN FATTY ACID RECEPTOR FADL FAMILY"/>
    <property type="match status" value="1"/>
</dbReference>
<protein>
    <submittedName>
        <fullName evidence="10">Aromatic hydrocarbon degradation protein</fullName>
    </submittedName>
    <submittedName>
        <fullName evidence="9 11">Transporter</fullName>
    </submittedName>
</protein>
<gene>
    <name evidence="10" type="ORF">AZ468_06820</name>
    <name evidence="11" type="ORF">HOO69_08530</name>
    <name evidence="9" type="ORF">OPW20_15370</name>
</gene>
<evidence type="ECO:0000313" key="10">
    <source>
        <dbReference type="EMBL" id="OAN00836.1"/>
    </source>
</evidence>
<evidence type="ECO:0000256" key="6">
    <source>
        <dbReference type="ARBA" id="ARBA00023136"/>
    </source>
</evidence>
<comment type="similarity">
    <text evidence="2">Belongs to the OmpP1/FadL family.</text>
</comment>
<dbReference type="Proteomes" id="UP000094761">
    <property type="component" value="Unassembled WGS sequence"/>
</dbReference>
<name>A0A178JG26_9VIBR</name>
<evidence type="ECO:0000313" key="9">
    <source>
        <dbReference type="EMBL" id="MDC5741450.1"/>
    </source>
</evidence>
<sequence length="403" mass="43704">MKKYIILGAGLVSISQVHAAGFQLNAQSATGLGRAFAGDAIIADNASVVSKNAAAMSLIDQPMISVGAVNIASQVEFSDMRYTTPNTVTQSLDDTSLDNNTLVPNANMVFPLEGTPWTLGATIHSNFGTDVEFEQDFAAPIFGGKTYLSSINAGFSASYQVDDSWSVGGGLDIIYGEGDIARKHNNAPLLTIDADGFGLGFNLGVAYVLDENNRFGLSYRYSPELRAEGQVYQAGEGQGLTDSLDIPLPDIIEFSGYHRLNPKWAAHYSLQYVAWSEFDSLTSESYSASIKDYQWQDAGHVSVGVTHYLNRSIELRAGYMYDLSPVDQISSLSIPDTDRHWFTFGGTYKATENFSVDLSLGYLTGEQTKIDESQVLANPEPFNVVSTVNTSAWLAGIQLNYAF</sequence>
<evidence type="ECO:0000256" key="5">
    <source>
        <dbReference type="ARBA" id="ARBA00022729"/>
    </source>
</evidence>
<dbReference type="GO" id="GO:0009279">
    <property type="term" value="C:cell outer membrane"/>
    <property type="evidence" value="ECO:0007669"/>
    <property type="project" value="UniProtKB-SubCell"/>
</dbReference>
<dbReference type="GeneID" id="78075395"/>
<dbReference type="EMBL" id="JAPFIT010000018">
    <property type="protein sequence ID" value="MDC5741450.1"/>
    <property type="molecule type" value="Genomic_DNA"/>
</dbReference>
<evidence type="ECO:0000313" key="13">
    <source>
        <dbReference type="Proteomes" id="UP000501443"/>
    </source>
</evidence>
<dbReference type="OrthoDB" id="19849at2"/>